<dbReference type="EC" id="1.1.1.69" evidence="4"/>
<dbReference type="InterPro" id="IPR057326">
    <property type="entry name" value="KR_dom"/>
</dbReference>
<gene>
    <name evidence="4" type="ORF">M493_05220</name>
</gene>
<reference evidence="4 5" key="1">
    <citation type="journal article" date="2014" name="Genome Announc.">
        <title>Complete Genome Sequence of the Thermophilic Polychlorinated Biphenyl Degrader Geobacillus sp. Strain JF8 (NBRC 109937).</title>
        <authorList>
            <person name="Shintani M."/>
            <person name="Ohtsubo Y."/>
            <person name="Fukuda K."/>
            <person name="Hosoyama A."/>
            <person name="Ohji S."/>
            <person name="Yamazoe A."/>
            <person name="Fujita N."/>
            <person name="Nagata Y."/>
            <person name="Tsuda M."/>
            <person name="Hatta T."/>
            <person name="Kimbara K."/>
        </authorList>
    </citation>
    <scope>NUCLEOTIDE SEQUENCE [LARGE SCALE GENOMIC DNA]</scope>
    <source>
        <strain evidence="4 5">JF8</strain>
    </source>
</reference>
<dbReference type="GO" id="GO:0008874">
    <property type="term" value="F:gluconate 5-dehydrogenase activity"/>
    <property type="evidence" value="ECO:0007669"/>
    <property type="project" value="UniProtKB-EC"/>
</dbReference>
<dbReference type="STRING" id="1921421.M493_05220"/>
<dbReference type="GO" id="GO:0005975">
    <property type="term" value="P:carbohydrate metabolic process"/>
    <property type="evidence" value="ECO:0007669"/>
    <property type="project" value="UniProtKB-ARBA"/>
</dbReference>
<dbReference type="PROSITE" id="PS00061">
    <property type="entry name" value="ADH_SHORT"/>
    <property type="match status" value="1"/>
</dbReference>
<protein>
    <submittedName>
        <fullName evidence="4">Gluconate 2-dehydrogenase</fullName>
        <ecNumber evidence="4">1.1.1.69</ecNumber>
    </submittedName>
</protein>
<name>S5ZLW9_GEOG3</name>
<keyword evidence="5" id="KW-1185">Reference proteome</keyword>
<dbReference type="Pfam" id="PF13561">
    <property type="entry name" value="adh_short_C2"/>
    <property type="match status" value="1"/>
</dbReference>
<accession>S5ZLW9</accession>
<dbReference type="NCBIfam" id="NF006070">
    <property type="entry name" value="PRK08213.1"/>
    <property type="match status" value="1"/>
</dbReference>
<dbReference type="InterPro" id="IPR020904">
    <property type="entry name" value="Sc_DH/Rdtase_CS"/>
</dbReference>
<sequence length="263" mass="27424">MASMHVLDLFKIAGKTAIVTGGGRGLGEQIAVGLAEAGANVVVCSRKVEACEQVKEKIEQLGVRSLALRCDVTNPEEVKHVVETTVKEFGGIDILVNNSGATWGAPVEEMPLDAWQKVINVNVTGTFLMSQAAGKVMIEKQTGGAIVNIASVAGLGGTHPDILNTIGYNTSKGAVITFTRDLAAKWGKHGIRVNAVAPGFFPTKMSRVILERVGQKVLEHTPLGRFGGEDDLKGAVLFLASPASAFVTGALLVVDGGSHATGI</sequence>
<dbReference type="NCBIfam" id="NF005559">
    <property type="entry name" value="PRK07231.1"/>
    <property type="match status" value="1"/>
</dbReference>
<dbReference type="InterPro" id="IPR036291">
    <property type="entry name" value="NAD(P)-bd_dom_sf"/>
</dbReference>
<dbReference type="FunFam" id="3.40.50.720:FF:000240">
    <property type="entry name" value="SDR family oxidoreductase"/>
    <property type="match status" value="1"/>
</dbReference>
<dbReference type="PATRIC" id="fig|1345697.3.peg.948"/>
<dbReference type="PANTHER" id="PTHR42760:SF115">
    <property type="entry name" value="3-OXOACYL-[ACYL-CARRIER-PROTEIN] REDUCTASE FABG"/>
    <property type="match status" value="1"/>
</dbReference>
<evidence type="ECO:0000313" key="5">
    <source>
        <dbReference type="Proteomes" id="UP000015500"/>
    </source>
</evidence>
<dbReference type="EMBL" id="CP006254">
    <property type="protein sequence ID" value="AGT31343.1"/>
    <property type="molecule type" value="Genomic_DNA"/>
</dbReference>
<dbReference type="PRINTS" id="PR00081">
    <property type="entry name" value="GDHRDH"/>
</dbReference>
<evidence type="ECO:0000313" key="4">
    <source>
        <dbReference type="EMBL" id="AGT31343.1"/>
    </source>
</evidence>
<dbReference type="KEGG" id="gjf:M493_05220"/>
<dbReference type="PANTHER" id="PTHR42760">
    <property type="entry name" value="SHORT-CHAIN DEHYDROGENASES/REDUCTASES FAMILY MEMBER"/>
    <property type="match status" value="1"/>
</dbReference>
<dbReference type="Proteomes" id="UP000015500">
    <property type="component" value="Chromosome"/>
</dbReference>
<dbReference type="PRINTS" id="PR00080">
    <property type="entry name" value="SDRFAMILY"/>
</dbReference>
<keyword evidence="2 4" id="KW-0560">Oxidoreductase</keyword>
<evidence type="ECO:0000256" key="1">
    <source>
        <dbReference type="ARBA" id="ARBA00006484"/>
    </source>
</evidence>
<organism evidence="4 5">
    <name type="scientific">Geobacillus genomosp. 3</name>
    <dbReference type="NCBI Taxonomy" id="1921421"/>
    <lineage>
        <taxon>Bacteria</taxon>
        <taxon>Bacillati</taxon>
        <taxon>Bacillota</taxon>
        <taxon>Bacilli</taxon>
        <taxon>Bacillales</taxon>
        <taxon>Anoxybacillaceae</taxon>
        <taxon>Geobacillus</taxon>
    </lineage>
</organism>
<comment type="similarity">
    <text evidence="1">Belongs to the short-chain dehydrogenases/reductases (SDR) family.</text>
</comment>
<dbReference type="SMART" id="SM00822">
    <property type="entry name" value="PKS_KR"/>
    <property type="match status" value="1"/>
</dbReference>
<dbReference type="HOGENOM" id="CLU_010194_1_3_9"/>
<dbReference type="SUPFAM" id="SSF51735">
    <property type="entry name" value="NAD(P)-binding Rossmann-fold domains"/>
    <property type="match status" value="1"/>
</dbReference>
<evidence type="ECO:0000259" key="3">
    <source>
        <dbReference type="SMART" id="SM00822"/>
    </source>
</evidence>
<dbReference type="InterPro" id="IPR002347">
    <property type="entry name" value="SDR_fam"/>
</dbReference>
<dbReference type="AlphaFoldDB" id="S5ZLW9"/>
<feature type="domain" description="Ketoreductase" evidence="3">
    <location>
        <begin position="15"/>
        <end position="189"/>
    </location>
</feature>
<evidence type="ECO:0000256" key="2">
    <source>
        <dbReference type="ARBA" id="ARBA00023002"/>
    </source>
</evidence>
<dbReference type="Gene3D" id="3.40.50.720">
    <property type="entry name" value="NAD(P)-binding Rossmann-like Domain"/>
    <property type="match status" value="1"/>
</dbReference>
<proteinExistence type="inferred from homology"/>